<dbReference type="RefSeq" id="WP_150966771.1">
    <property type="nucleotide sequence ID" value="NZ_VZZJ01000044.1"/>
</dbReference>
<dbReference type="Proteomes" id="UP000441523">
    <property type="component" value="Unassembled WGS sequence"/>
</dbReference>
<evidence type="ECO:0000313" key="1">
    <source>
        <dbReference type="EMBL" id="KAB1068865.1"/>
    </source>
</evidence>
<name>A0A6N6MKS7_9HYPH</name>
<accession>A0A6N6MKS7</accession>
<reference evidence="1 2" key="1">
    <citation type="submission" date="2019-09" db="EMBL/GenBank/DDBJ databases">
        <title>YIM 132548 draft genome.</title>
        <authorList>
            <person name="Jiang L."/>
        </authorList>
    </citation>
    <scope>NUCLEOTIDE SEQUENCE [LARGE SCALE GENOMIC DNA]</scope>
    <source>
        <strain evidence="1 2">YIM 132548</strain>
    </source>
</reference>
<organism evidence="1 2">
    <name type="scientific">Methylobacterium planeticum</name>
    <dbReference type="NCBI Taxonomy" id="2615211"/>
    <lineage>
        <taxon>Bacteria</taxon>
        <taxon>Pseudomonadati</taxon>
        <taxon>Pseudomonadota</taxon>
        <taxon>Alphaproteobacteria</taxon>
        <taxon>Hyphomicrobiales</taxon>
        <taxon>Methylobacteriaceae</taxon>
        <taxon>Methylobacterium</taxon>
    </lineage>
</organism>
<proteinExistence type="predicted"/>
<evidence type="ECO:0000313" key="2">
    <source>
        <dbReference type="Proteomes" id="UP000441523"/>
    </source>
</evidence>
<dbReference type="CDD" id="cd11523">
    <property type="entry name" value="NTP-PPase"/>
    <property type="match status" value="1"/>
</dbReference>
<dbReference type="Gene3D" id="1.10.287.1080">
    <property type="entry name" value="MazG-like"/>
    <property type="match status" value="1"/>
</dbReference>
<dbReference type="EMBL" id="VZZJ01000044">
    <property type="protein sequence ID" value="KAB1068865.1"/>
    <property type="molecule type" value="Genomic_DNA"/>
</dbReference>
<keyword evidence="2" id="KW-1185">Reference proteome</keyword>
<gene>
    <name evidence="1" type="ORF">F6X51_26030</name>
</gene>
<sequence>MSEMKTPNALTLAALHRANIERRAEWCPDQVPDLSFRGNELAGETGEACNVIKKLERERQGWRGSRASLSDLAEELADVVICADLCAVTAGIDLAAAVVAKFNATSEKQGLATKLGVEEDAVAQLTRERDAAIKVQEMCATSGGFYARRAENAEARAQTAEAGVARLTEALRSLDEMIFHDPQVIESAGFFRDFIARRLGPVQVENQRRQADAE</sequence>
<dbReference type="SUPFAM" id="SSF101386">
    <property type="entry name" value="all-alpha NTP pyrophosphatases"/>
    <property type="match status" value="1"/>
</dbReference>
<comment type="caution">
    <text evidence="1">The sequence shown here is derived from an EMBL/GenBank/DDBJ whole genome shotgun (WGS) entry which is preliminary data.</text>
</comment>
<protein>
    <submittedName>
        <fullName evidence="1">Uncharacterized protein</fullName>
    </submittedName>
</protein>
<dbReference type="AlphaFoldDB" id="A0A6N6MKS7"/>